<dbReference type="PATRIC" id="fig|1163745.3.peg.1081"/>
<evidence type="ECO:0000313" key="2">
    <source>
        <dbReference type="Proteomes" id="UP000005013"/>
    </source>
</evidence>
<organism evidence="1 2">
    <name type="scientific">Helicobacter cetorum (strain ATCC BAA-540 / CCUG 52418 / MIT 99-5656)</name>
    <dbReference type="NCBI Taxonomy" id="1163745"/>
    <lineage>
        <taxon>Bacteria</taxon>
        <taxon>Pseudomonadati</taxon>
        <taxon>Campylobacterota</taxon>
        <taxon>Epsilonproteobacteria</taxon>
        <taxon>Campylobacterales</taxon>
        <taxon>Helicobacteraceae</taxon>
        <taxon>Helicobacter</taxon>
    </lineage>
</organism>
<protein>
    <submittedName>
        <fullName evidence="1">Cell filamentation protein</fullName>
    </submittedName>
</protein>
<gene>
    <name evidence="1" type="ordered locus">HCD_05120</name>
</gene>
<dbReference type="EMBL" id="CP003481">
    <property type="protein sequence ID" value="AFI06026.1"/>
    <property type="molecule type" value="Genomic_DNA"/>
</dbReference>
<dbReference type="Proteomes" id="UP000005013">
    <property type="component" value="Chromosome"/>
</dbReference>
<dbReference type="STRING" id="1163745.HCD_05120"/>
<dbReference type="HOGENOM" id="CLU_3153537_0_0_7"/>
<evidence type="ECO:0000313" key="1">
    <source>
        <dbReference type="EMBL" id="AFI06026.1"/>
    </source>
</evidence>
<dbReference type="AlphaFoldDB" id="I0ESV7"/>
<proteinExistence type="predicted"/>
<name>I0ESV7_HELCM</name>
<keyword evidence="2" id="KW-1185">Reference proteome</keyword>
<sequence>MAKNLIQKGIIDSFEVSTIKGLLDIHNVLYLDVILPKIESMPQITLMK</sequence>
<accession>I0ESV7</accession>
<reference evidence="1 2" key="1">
    <citation type="journal article" date="2013" name="PLoS ONE">
        <title>Sequence Divergence and Conservation in Genomes ofHelicobacter cetorum Strains from a Dolphin and a Whale.</title>
        <authorList>
            <person name="Kersulyte D."/>
            <person name="Rossi M."/>
            <person name="Berg D.E."/>
        </authorList>
    </citation>
    <scope>NUCLEOTIDE SEQUENCE [LARGE SCALE GENOMIC DNA]</scope>
    <source>
        <strain evidence="1 2">MIT 99-5656</strain>
    </source>
</reference>
<dbReference type="KEGG" id="hcm:HCD_05120"/>